<protein>
    <submittedName>
        <fullName evidence="3">DUF2231 domain-containing protein</fullName>
    </submittedName>
</protein>
<gene>
    <name evidence="3" type="ORF">ACFYG5_16780</name>
</gene>
<evidence type="ECO:0000259" key="2">
    <source>
        <dbReference type="Pfam" id="PF09990"/>
    </source>
</evidence>
<accession>A0AB74UNF7</accession>
<keyword evidence="1" id="KW-0812">Transmembrane</keyword>
<feature type="transmembrane region" description="Helical" evidence="1">
    <location>
        <begin position="12"/>
        <end position="38"/>
    </location>
</feature>
<dbReference type="RefSeq" id="WP_395120691.1">
    <property type="nucleotide sequence ID" value="NZ_CP170721.1"/>
</dbReference>
<keyword evidence="1" id="KW-0472">Membrane</keyword>
<dbReference type="AlphaFoldDB" id="A0AB74UNF7"/>
<dbReference type="EMBL" id="CP170721">
    <property type="protein sequence ID" value="XIA18196.1"/>
    <property type="molecule type" value="Genomic_DNA"/>
</dbReference>
<feature type="transmembrane region" description="Helical" evidence="1">
    <location>
        <begin position="50"/>
        <end position="74"/>
    </location>
</feature>
<dbReference type="Pfam" id="PF09990">
    <property type="entry name" value="DUF2231"/>
    <property type="match status" value="1"/>
</dbReference>
<keyword evidence="1" id="KW-1133">Transmembrane helix</keyword>
<organism evidence="3">
    <name type="scientific">Rhodanobacter sp. FW102-FHT14D07</name>
    <dbReference type="NCBI Taxonomy" id="3351462"/>
    <lineage>
        <taxon>Bacteria</taxon>
        <taxon>Pseudomonadati</taxon>
        <taxon>Pseudomonadota</taxon>
        <taxon>Gammaproteobacteria</taxon>
        <taxon>Lysobacterales</taxon>
        <taxon>Rhodanobacteraceae</taxon>
        <taxon>Rhodanobacter</taxon>
    </lineage>
</organism>
<feature type="transmembrane region" description="Helical" evidence="1">
    <location>
        <begin position="86"/>
        <end position="104"/>
    </location>
</feature>
<evidence type="ECO:0000256" key="1">
    <source>
        <dbReference type="SAM" id="Phobius"/>
    </source>
</evidence>
<feature type="transmembrane region" description="Helical" evidence="1">
    <location>
        <begin position="116"/>
        <end position="136"/>
    </location>
</feature>
<dbReference type="InterPro" id="IPR016923">
    <property type="entry name" value="UCP029509"/>
</dbReference>
<sequence>MNHSSAPRRSVTANAVYGLLNPLPFGFFVAALIFDIIYARTAVVLWNKGAAWLIVFGLLLAIIPRVVNLAQVWITSRQLARRTDKLDFWLNLLAIVAAIFNAFVHSRDAYAVVPTGVWLSACTVILLSIGHVVMAVHSSAAKEFSHE</sequence>
<feature type="domain" description="DUF2231" evidence="2">
    <location>
        <begin position="22"/>
        <end position="129"/>
    </location>
</feature>
<name>A0AB74UNF7_9GAMM</name>
<reference evidence="3" key="1">
    <citation type="submission" date="2024-10" db="EMBL/GenBank/DDBJ databases">
        <authorList>
            <person name="Lesea H.P."/>
            <person name="Kuehl J.V."/>
            <person name="Chandonia J.-M."/>
        </authorList>
    </citation>
    <scope>NUCLEOTIDE SEQUENCE</scope>
    <source>
        <strain evidence="3">FW102-FHT14D07</strain>
    </source>
</reference>
<dbReference type="PIRSF" id="PIRSF029509">
    <property type="entry name" value="UCP029509"/>
    <property type="match status" value="1"/>
</dbReference>
<proteinExistence type="predicted"/>
<evidence type="ECO:0000313" key="3">
    <source>
        <dbReference type="EMBL" id="XIA18196.1"/>
    </source>
</evidence>
<dbReference type="InterPro" id="IPR019251">
    <property type="entry name" value="DUF2231_TM"/>
</dbReference>